<dbReference type="OrthoDB" id="23906at2157"/>
<dbReference type="GO" id="GO:0004823">
    <property type="term" value="F:leucine-tRNA ligase activity"/>
    <property type="evidence" value="ECO:0007669"/>
    <property type="project" value="UniProtKB-UniRule"/>
</dbReference>
<dbReference type="SUPFAM" id="SSF47323">
    <property type="entry name" value="Anticodon-binding domain of a subclass of class I aminoacyl-tRNA synthetases"/>
    <property type="match status" value="1"/>
</dbReference>
<dbReference type="HOGENOM" id="CLU_004174_0_0_2"/>
<dbReference type="GO" id="GO:0002161">
    <property type="term" value="F:aminoacyl-tRNA deacylase activity"/>
    <property type="evidence" value="ECO:0007669"/>
    <property type="project" value="InterPro"/>
</dbReference>
<evidence type="ECO:0000256" key="1">
    <source>
        <dbReference type="ARBA" id="ARBA00005594"/>
    </source>
</evidence>
<gene>
    <name evidence="12" type="ordered locus">PTO1191</name>
</gene>
<dbReference type="EMBL" id="AE017261">
    <property type="protein sequence ID" value="AAT43776.1"/>
    <property type="molecule type" value="Genomic_DNA"/>
</dbReference>
<dbReference type="NCBIfam" id="NF008957">
    <property type="entry name" value="PRK12300.1"/>
    <property type="match status" value="1"/>
</dbReference>
<dbReference type="eggNOG" id="arCOG00809">
    <property type="taxonomic scope" value="Archaea"/>
</dbReference>
<evidence type="ECO:0000256" key="5">
    <source>
        <dbReference type="ARBA" id="ARBA00022840"/>
    </source>
</evidence>
<reference evidence="12 13" key="1">
    <citation type="journal article" date="2004" name="Proc. Natl. Acad. Sci. U.S.A.">
        <title>Genome sequence of Picrophilus torridus and its implications for life around pH 0.</title>
        <authorList>
            <person name="Futterer O."/>
            <person name="Angelov A."/>
            <person name="Liesegang H."/>
            <person name="Gottschalk G."/>
            <person name="Schleper C."/>
            <person name="Schepers B."/>
            <person name="Dock C."/>
            <person name="Antranikian G."/>
            <person name="Liebl W."/>
        </authorList>
    </citation>
    <scope>NUCLEOTIDE SEQUENCE [LARGE SCALE GENOMIC DNA]</scope>
    <source>
        <strain evidence="13">ATCC 700027 / DSM 9790 / JCM 10055 / NBRC 100828</strain>
    </source>
</reference>
<dbReference type="Pfam" id="PF08264">
    <property type="entry name" value="Anticodon_1"/>
    <property type="match status" value="1"/>
</dbReference>
<dbReference type="KEGG" id="pto:PTO1191"/>
<dbReference type="InterPro" id="IPR014729">
    <property type="entry name" value="Rossmann-like_a/b/a_fold"/>
</dbReference>
<protein>
    <recommendedName>
        <fullName evidence="2 8">Leucine--tRNA ligase</fullName>
        <ecNumber evidence="2 8">6.1.1.4</ecNumber>
    </recommendedName>
</protein>
<dbReference type="GO" id="GO:0005524">
    <property type="term" value="F:ATP binding"/>
    <property type="evidence" value="ECO:0007669"/>
    <property type="project" value="UniProtKB-KW"/>
</dbReference>
<keyword evidence="6 9" id="KW-0648">Protein biosynthesis</keyword>
<dbReference type="SUPFAM" id="SSF50677">
    <property type="entry name" value="ValRS/IleRS/LeuRS editing domain"/>
    <property type="match status" value="1"/>
</dbReference>
<dbReference type="InParanoid" id="Q6KZS6"/>
<dbReference type="AlphaFoldDB" id="Q6KZS6"/>
<dbReference type="PANTHER" id="PTHR45794:SF1">
    <property type="entry name" value="LEUCINE--TRNA LIGASE, CYTOPLASMIC"/>
    <property type="match status" value="1"/>
</dbReference>
<dbReference type="InterPro" id="IPR002300">
    <property type="entry name" value="aa-tRNA-synth_Ia"/>
</dbReference>
<evidence type="ECO:0000256" key="3">
    <source>
        <dbReference type="ARBA" id="ARBA00022598"/>
    </source>
</evidence>
<keyword evidence="7 9" id="KW-0030">Aminoacyl-tRNA synthetase</keyword>
<dbReference type="PROSITE" id="PS00178">
    <property type="entry name" value="AA_TRNA_LIGASE_I"/>
    <property type="match status" value="1"/>
</dbReference>
<evidence type="ECO:0000313" key="13">
    <source>
        <dbReference type="Proteomes" id="UP000000438"/>
    </source>
</evidence>
<dbReference type="PaxDb" id="263820-PTO1191"/>
<proteinExistence type="inferred from homology"/>
<accession>Q6KZS6</accession>
<keyword evidence="3 9" id="KW-0436">Ligase</keyword>
<organism evidence="12 13">
    <name type="scientific">Picrophilus torridus (strain ATCC 700027 / DSM 9790 / JCM 10055 / NBRC 100828 / KAW 2/3)</name>
    <dbReference type="NCBI Taxonomy" id="1122961"/>
    <lineage>
        <taxon>Archaea</taxon>
        <taxon>Methanobacteriati</taxon>
        <taxon>Thermoplasmatota</taxon>
        <taxon>Thermoplasmata</taxon>
        <taxon>Thermoplasmatales</taxon>
        <taxon>Picrophilaceae</taxon>
        <taxon>Picrophilus</taxon>
    </lineage>
</organism>
<dbReference type="PATRIC" id="fig|263820.9.peg.1238"/>
<dbReference type="Gene3D" id="1.10.730.10">
    <property type="entry name" value="Isoleucyl-tRNA Synthetase, Domain 1"/>
    <property type="match status" value="1"/>
</dbReference>
<dbReference type="PANTHER" id="PTHR45794">
    <property type="entry name" value="LEUCYL-TRNA SYNTHETASE"/>
    <property type="match status" value="1"/>
</dbReference>
<dbReference type="RefSeq" id="WP_011177992.1">
    <property type="nucleotide sequence ID" value="NC_005877.1"/>
</dbReference>
<evidence type="ECO:0000259" key="10">
    <source>
        <dbReference type="Pfam" id="PF00133"/>
    </source>
</evidence>
<dbReference type="Gene3D" id="3.90.740.10">
    <property type="entry name" value="Valyl/Leucyl/Isoleucyl-tRNA synthetase, editing domain"/>
    <property type="match status" value="1"/>
</dbReference>
<dbReference type="InterPro" id="IPR004493">
    <property type="entry name" value="Leu-tRNA-synth_Ia_arc/euk"/>
</dbReference>
<evidence type="ECO:0000256" key="2">
    <source>
        <dbReference type="ARBA" id="ARBA00013164"/>
    </source>
</evidence>
<evidence type="ECO:0000256" key="4">
    <source>
        <dbReference type="ARBA" id="ARBA00022741"/>
    </source>
</evidence>
<sequence>MNNDIERKWQEEWKKNHVFESRIDERPKFFVTVPWPYTNGSLHVGHGRTYTLGDIVARYKRLEGYNVLFPMGFHESGTPILAFSERLRENDPETIKLYRSYLEEYENKENIDKLIESFKEPENIANYFADKIIKDFTSLGYSIDWTRRFTSADPDYQEIVKWQFNKLKELKLIKQGNYPILYSVKDENAVGEDDIKDGDVDKVTIEEYTGLILENDDFNLIAASVRPETIFGITNAWISNSKYSIFEYKNKYYAVSKEAYTKLSYQYDIKFIKDIEPGEITSRKFRVPLLNEYINVYIADFVDPDNATGVVYSVPGHAIYDYYYVKRLGINVKIKKVIAIDNISVEKLLEKYGSDEKSLKEATQELYKSEFYNGLLINSGDYSGLSVQEAREKIKNDLIRSGNAIIIYETSRKAITRSGSKVIVAVINGQWFIDYSQPWLKERTHKMIDAMSFYPEFYRKIMGDAIDWLRERPCARRRGIGTRLPFDENWVIESLSDSTIYMVGYTNLKYLRNIYNELKCIPDDVLDFVYLNKDFPENYKKFKNDIEMARNEFNYWYGVDLRITAPPHISNHLSFYLMNHAAIFDEEKYPKGLMISGLVISNGAKISKSKGNVISLLKIKEKYSADIYRLFVAVGADISSLLDWNEKDLSAVIKRYESFIDIMNKFEFKNGDGFIYKWFLSRFYSNLNDYFNLMSSYKIRDAYISIFYNVLNDIKHLELRHGDVNTAVSMIIRDWLIALSPVIPHTCEEYWHRYIEDSFVSLKTINKDIKEKIDNYIIESENYLENIINDIREIQRAARISGKTALITVYGDEQAYFIKNYSNLTGKFKMAIPDYMRNKQRIMNTMINEYSVIKENIDYIEEMTSLKIVVDVSKGIDKKNPWPGRPLIKII</sequence>
<dbReference type="Gene3D" id="3.40.50.620">
    <property type="entry name" value="HUPs"/>
    <property type="match status" value="1"/>
</dbReference>
<evidence type="ECO:0000256" key="8">
    <source>
        <dbReference type="NCBIfam" id="TIGR00395"/>
    </source>
</evidence>
<dbReference type="Proteomes" id="UP000000438">
    <property type="component" value="Chromosome"/>
</dbReference>
<feature type="domain" description="Aminoacyl-tRNA synthetase class Ia" evidence="10">
    <location>
        <begin position="8"/>
        <end position="638"/>
    </location>
</feature>
<dbReference type="InterPro" id="IPR013155">
    <property type="entry name" value="M/V/L/I-tRNA-synth_anticd-bd"/>
</dbReference>
<evidence type="ECO:0000256" key="9">
    <source>
        <dbReference type="RuleBase" id="RU363035"/>
    </source>
</evidence>
<dbReference type="Pfam" id="PF00133">
    <property type="entry name" value="tRNA-synt_1"/>
    <property type="match status" value="1"/>
</dbReference>
<dbReference type="STRING" id="263820.PTO1191"/>
<dbReference type="InterPro" id="IPR001412">
    <property type="entry name" value="aa-tRNA-synth_I_CS"/>
</dbReference>
<dbReference type="FunCoup" id="Q6KZS6">
    <property type="interactions" value="218"/>
</dbReference>
<dbReference type="NCBIfam" id="TIGR00395">
    <property type="entry name" value="leuS_arch"/>
    <property type="match status" value="1"/>
</dbReference>
<evidence type="ECO:0000256" key="6">
    <source>
        <dbReference type="ARBA" id="ARBA00022917"/>
    </source>
</evidence>
<dbReference type="InterPro" id="IPR009008">
    <property type="entry name" value="Val/Leu/Ile-tRNA-synth_edit"/>
</dbReference>
<dbReference type="SUPFAM" id="SSF52374">
    <property type="entry name" value="Nucleotidylyl transferase"/>
    <property type="match status" value="1"/>
</dbReference>
<comment type="similarity">
    <text evidence="1 9">Belongs to the class-I aminoacyl-tRNA synthetase family.</text>
</comment>
<dbReference type="InterPro" id="IPR009080">
    <property type="entry name" value="tRNAsynth_Ia_anticodon-bd"/>
</dbReference>
<dbReference type="EC" id="6.1.1.4" evidence="2 8"/>
<evidence type="ECO:0000313" key="12">
    <source>
        <dbReference type="EMBL" id="AAT43776.1"/>
    </source>
</evidence>
<dbReference type="GeneID" id="2844405"/>
<keyword evidence="5 9" id="KW-0067">ATP-binding</keyword>
<evidence type="ECO:0000256" key="7">
    <source>
        <dbReference type="ARBA" id="ARBA00023146"/>
    </source>
</evidence>
<keyword evidence="4 9" id="KW-0547">Nucleotide-binding</keyword>
<dbReference type="GO" id="GO:0006429">
    <property type="term" value="P:leucyl-tRNA aminoacylation"/>
    <property type="evidence" value="ECO:0007669"/>
    <property type="project" value="UniProtKB-UniRule"/>
</dbReference>
<name>Q6KZS6_PICTO</name>
<feature type="domain" description="Methionyl/Valyl/Leucyl/Isoleucyl-tRNA synthetase anticodon-binding" evidence="11">
    <location>
        <begin position="677"/>
        <end position="805"/>
    </location>
</feature>
<evidence type="ECO:0000259" key="11">
    <source>
        <dbReference type="Pfam" id="PF08264"/>
    </source>
</evidence>